<keyword evidence="8" id="KW-1185">Reference proteome</keyword>
<evidence type="ECO:0000256" key="3">
    <source>
        <dbReference type="ARBA" id="ARBA00022833"/>
    </source>
</evidence>
<evidence type="ECO:0000256" key="2">
    <source>
        <dbReference type="ARBA" id="ARBA00022771"/>
    </source>
</evidence>
<feature type="domain" description="RING-type" evidence="6">
    <location>
        <begin position="280"/>
        <end position="315"/>
    </location>
</feature>
<dbReference type="PROSITE" id="PS50089">
    <property type="entry name" value="ZF_RING_2"/>
    <property type="match status" value="1"/>
</dbReference>
<keyword evidence="3" id="KW-0862">Zinc</keyword>
<feature type="coiled-coil region" evidence="5">
    <location>
        <begin position="177"/>
        <end position="211"/>
    </location>
</feature>
<dbReference type="AlphaFoldDB" id="A0AAW1I760"/>
<evidence type="ECO:0000256" key="4">
    <source>
        <dbReference type="PROSITE-ProRule" id="PRU00175"/>
    </source>
</evidence>
<evidence type="ECO:0000313" key="8">
    <source>
        <dbReference type="Proteomes" id="UP001443914"/>
    </source>
</evidence>
<dbReference type="FunFam" id="3.30.40.10:FF:000239">
    <property type="entry name" value="probable BOI-related E3 ubiquitin-protein ligase 2"/>
    <property type="match status" value="1"/>
</dbReference>
<dbReference type="GO" id="GO:0004842">
    <property type="term" value="F:ubiquitin-protein transferase activity"/>
    <property type="evidence" value="ECO:0007669"/>
    <property type="project" value="TreeGrafter"/>
</dbReference>
<reference evidence="7" key="1">
    <citation type="submission" date="2024-03" db="EMBL/GenBank/DDBJ databases">
        <title>WGS assembly of Saponaria officinalis var. Norfolk2.</title>
        <authorList>
            <person name="Jenkins J."/>
            <person name="Shu S."/>
            <person name="Grimwood J."/>
            <person name="Barry K."/>
            <person name="Goodstein D."/>
            <person name="Schmutz J."/>
            <person name="Leebens-Mack J."/>
            <person name="Osbourn A."/>
        </authorList>
    </citation>
    <scope>NUCLEOTIDE SEQUENCE [LARGE SCALE GENOMIC DNA]</scope>
    <source>
        <strain evidence="7">JIC</strain>
    </source>
</reference>
<protein>
    <recommendedName>
        <fullName evidence="6">RING-type domain-containing protein</fullName>
    </recommendedName>
</protein>
<dbReference type="PANTHER" id="PTHR42647">
    <property type="entry name" value="SBP (S-RIBONUCLEASE BINDING PROTEIN) FAMILY PROTEIN"/>
    <property type="match status" value="1"/>
</dbReference>
<dbReference type="Gene3D" id="1.10.533.10">
    <property type="entry name" value="Death Domain, Fas"/>
    <property type="match status" value="1"/>
</dbReference>
<accession>A0AAW1I760</accession>
<keyword evidence="1" id="KW-0479">Metal-binding</keyword>
<proteinExistence type="predicted"/>
<evidence type="ECO:0000259" key="6">
    <source>
        <dbReference type="PROSITE" id="PS50089"/>
    </source>
</evidence>
<dbReference type="EMBL" id="JBDFQZ010000010">
    <property type="protein sequence ID" value="KAK9684748.1"/>
    <property type="molecule type" value="Genomic_DNA"/>
</dbReference>
<dbReference type="GO" id="GO:0008270">
    <property type="term" value="F:zinc ion binding"/>
    <property type="evidence" value="ECO:0007669"/>
    <property type="project" value="UniProtKB-KW"/>
</dbReference>
<dbReference type="InterPro" id="IPR001841">
    <property type="entry name" value="Znf_RING"/>
</dbReference>
<dbReference type="Pfam" id="PF13920">
    <property type="entry name" value="zf-C3HC4_3"/>
    <property type="match status" value="1"/>
</dbReference>
<dbReference type="Proteomes" id="UP001443914">
    <property type="component" value="Unassembled WGS sequence"/>
</dbReference>
<keyword evidence="5" id="KW-0175">Coiled coil</keyword>
<organism evidence="7 8">
    <name type="scientific">Saponaria officinalis</name>
    <name type="common">Common soapwort</name>
    <name type="synonym">Lychnis saponaria</name>
    <dbReference type="NCBI Taxonomy" id="3572"/>
    <lineage>
        <taxon>Eukaryota</taxon>
        <taxon>Viridiplantae</taxon>
        <taxon>Streptophyta</taxon>
        <taxon>Embryophyta</taxon>
        <taxon>Tracheophyta</taxon>
        <taxon>Spermatophyta</taxon>
        <taxon>Magnoliopsida</taxon>
        <taxon>eudicotyledons</taxon>
        <taxon>Gunneridae</taxon>
        <taxon>Pentapetalae</taxon>
        <taxon>Caryophyllales</taxon>
        <taxon>Caryophyllaceae</taxon>
        <taxon>Caryophylleae</taxon>
        <taxon>Saponaria</taxon>
    </lineage>
</organism>
<evidence type="ECO:0000256" key="1">
    <source>
        <dbReference type="ARBA" id="ARBA00022723"/>
    </source>
</evidence>
<comment type="caution">
    <text evidence="7">The sequence shown here is derived from an EMBL/GenBank/DDBJ whole genome shotgun (WGS) entry which is preliminary data.</text>
</comment>
<name>A0AAW1I760_SAPOF</name>
<evidence type="ECO:0000313" key="7">
    <source>
        <dbReference type="EMBL" id="KAK9684748.1"/>
    </source>
</evidence>
<evidence type="ECO:0000256" key="5">
    <source>
        <dbReference type="SAM" id="Coils"/>
    </source>
</evidence>
<dbReference type="InterPro" id="IPR011029">
    <property type="entry name" value="DEATH-like_dom_sf"/>
</dbReference>
<gene>
    <name evidence="7" type="ORF">RND81_10G229000</name>
</gene>
<dbReference type="Gene3D" id="1.10.8.10">
    <property type="entry name" value="DNA helicase RuvA subunit, C-terminal domain"/>
    <property type="match status" value="1"/>
</dbReference>
<sequence>MFGGDTNPMFFGSMDNVRVPYNANAAPSTQFDAFVRSNGGLMNMTGNNNTPSSHLPMKRGSVGLSYSPHTLPVTLNDGIGQDGGGQGRSLWKQLPVSTGLKLSYGEEEHNNSSISSAGESALVNLSSVLSHRNNLQTEIVRQRDELDQYIKIQEENIRKGITELKHRHTISLLNALEKDVDCKIRKKDAEIENLNRKNKELVDKVQQLAVEAQSWHYKATQNESLVNALRTNITQVFRQEATRVKEGCDDNMVDDAVSSCNHVTNVQVPSSVPTRETLKCKGCNDKEVCVLMLPCRHLCVCTDCEGFVEICPVCRVKKAGSLQVYMS</sequence>
<dbReference type="PANTHER" id="PTHR42647:SF50">
    <property type="entry name" value="BOI-RELATED E3 UBIQUITIN-PROTEIN LIGASE 1-LIKE ISOFORM X1"/>
    <property type="match status" value="1"/>
</dbReference>
<dbReference type="Gene3D" id="1.10.1170.10">
    <property type="entry name" value="Inhibitor Of Apoptosis Protein (2mihbC-IAP-1), Chain A"/>
    <property type="match status" value="1"/>
</dbReference>
<keyword evidence="2 4" id="KW-0863">Zinc-finger</keyword>